<organism evidence="1 2">
    <name type="scientific">Microcystis aeruginosa PCC 9432</name>
    <dbReference type="NCBI Taxonomy" id="1160280"/>
    <lineage>
        <taxon>Bacteria</taxon>
        <taxon>Bacillati</taxon>
        <taxon>Cyanobacteriota</taxon>
        <taxon>Cyanophyceae</taxon>
        <taxon>Oscillatoriophycideae</taxon>
        <taxon>Chroococcales</taxon>
        <taxon>Microcystaceae</taxon>
        <taxon>Microcystis</taxon>
    </lineage>
</organism>
<reference evidence="1 2" key="1">
    <citation type="submission" date="2012-04" db="EMBL/GenBank/DDBJ databases">
        <authorList>
            <person name="Genoscope - CEA"/>
        </authorList>
    </citation>
    <scope>NUCLEOTIDE SEQUENCE [LARGE SCALE GENOMIC DNA]</scope>
    <source>
        <strain evidence="1 2">9432</strain>
    </source>
</reference>
<sequence length="109" mass="12065">MLLVSVAVIITVISTEAIFSSAVSIPTVGIVIVVPIGKQRINYFPIKSGRVIIPTHNFYLKAVRDLRFDNLPSGWSGSSTERFSGWDIIPKQVPYRCCGQKKVSFVPNQ</sequence>
<dbReference type="AlphaFoldDB" id="A0A822L7E4"/>
<dbReference type="Proteomes" id="UP000005806">
    <property type="component" value="Unassembled WGS sequence"/>
</dbReference>
<comment type="caution">
    <text evidence="1">The sequence shown here is derived from an EMBL/GenBank/DDBJ whole genome shotgun (WGS) entry which is preliminary data.</text>
</comment>
<accession>A0A822L7E4</accession>
<evidence type="ECO:0000313" key="2">
    <source>
        <dbReference type="Proteomes" id="UP000005806"/>
    </source>
</evidence>
<gene>
    <name evidence="1" type="ORF">MICCA_1060075</name>
</gene>
<evidence type="ECO:0000313" key="1">
    <source>
        <dbReference type="EMBL" id="CCH91120.1"/>
    </source>
</evidence>
<protein>
    <submittedName>
        <fullName evidence="1">Uncharacterized protein</fullName>
    </submittedName>
</protein>
<name>A0A822L7E4_MICAE</name>
<dbReference type="EMBL" id="CAIH01000009">
    <property type="protein sequence ID" value="CCH91120.1"/>
    <property type="molecule type" value="Genomic_DNA"/>
</dbReference>
<proteinExistence type="predicted"/>